<organism evidence="4 5">
    <name type="scientific">Candidatus Kaiserbacteria bacterium RIFCSPLOWO2_01_FULL_51_21</name>
    <dbReference type="NCBI Taxonomy" id="1798508"/>
    <lineage>
        <taxon>Bacteria</taxon>
        <taxon>Candidatus Kaiseribacteriota</taxon>
    </lineage>
</organism>
<dbReference type="GO" id="GO:0033786">
    <property type="term" value="F:heptose-1-phosphate adenylyltransferase activity"/>
    <property type="evidence" value="ECO:0007669"/>
    <property type="project" value="TreeGrafter"/>
</dbReference>
<name>A0A1F6ECK8_9BACT</name>
<dbReference type="InterPro" id="IPR029056">
    <property type="entry name" value="Ribokinase-like"/>
</dbReference>
<dbReference type="Pfam" id="PF00294">
    <property type="entry name" value="PfkB"/>
    <property type="match status" value="1"/>
</dbReference>
<dbReference type="CDD" id="cd01172">
    <property type="entry name" value="RfaE_like"/>
    <property type="match status" value="1"/>
</dbReference>
<proteinExistence type="predicted"/>
<dbReference type="AlphaFoldDB" id="A0A1F6ECK8"/>
<dbReference type="STRING" id="1798508.A3A35_01570"/>
<dbReference type="GO" id="GO:0005829">
    <property type="term" value="C:cytosol"/>
    <property type="evidence" value="ECO:0007669"/>
    <property type="project" value="TreeGrafter"/>
</dbReference>
<dbReference type="GO" id="GO:0016773">
    <property type="term" value="F:phosphotransferase activity, alcohol group as acceptor"/>
    <property type="evidence" value="ECO:0007669"/>
    <property type="project" value="InterPro"/>
</dbReference>
<keyword evidence="2" id="KW-0418">Kinase</keyword>
<dbReference type="EMBL" id="MFLV01000023">
    <property type="protein sequence ID" value="OGG71413.1"/>
    <property type="molecule type" value="Genomic_DNA"/>
</dbReference>
<evidence type="ECO:0000256" key="2">
    <source>
        <dbReference type="ARBA" id="ARBA00022777"/>
    </source>
</evidence>
<evidence type="ECO:0000313" key="5">
    <source>
        <dbReference type="Proteomes" id="UP000179115"/>
    </source>
</evidence>
<reference evidence="4 5" key="1">
    <citation type="journal article" date="2016" name="Nat. Commun.">
        <title>Thousands of microbial genomes shed light on interconnected biogeochemical processes in an aquifer system.</title>
        <authorList>
            <person name="Anantharaman K."/>
            <person name="Brown C.T."/>
            <person name="Hug L.A."/>
            <person name="Sharon I."/>
            <person name="Castelle C.J."/>
            <person name="Probst A.J."/>
            <person name="Thomas B.C."/>
            <person name="Singh A."/>
            <person name="Wilkins M.J."/>
            <person name="Karaoz U."/>
            <person name="Brodie E.L."/>
            <person name="Williams K.H."/>
            <person name="Hubbard S.S."/>
            <person name="Banfield J.F."/>
        </authorList>
    </citation>
    <scope>NUCLEOTIDE SEQUENCE [LARGE SCALE GENOMIC DNA]</scope>
</reference>
<dbReference type="InterPro" id="IPR002173">
    <property type="entry name" value="Carboh/pur_kinase_PfkB_CS"/>
</dbReference>
<evidence type="ECO:0000313" key="4">
    <source>
        <dbReference type="EMBL" id="OGG71413.1"/>
    </source>
</evidence>
<dbReference type="PANTHER" id="PTHR46969:SF1">
    <property type="entry name" value="BIFUNCTIONAL PROTEIN HLDE"/>
    <property type="match status" value="1"/>
</dbReference>
<gene>
    <name evidence="4" type="ORF">A3A35_01570</name>
</gene>
<dbReference type="Proteomes" id="UP000179115">
    <property type="component" value="Unassembled WGS sequence"/>
</dbReference>
<protein>
    <recommendedName>
        <fullName evidence="3">Carbohydrate kinase PfkB domain-containing protein</fullName>
    </recommendedName>
</protein>
<keyword evidence="1" id="KW-0808">Transferase</keyword>
<dbReference type="InterPro" id="IPR011611">
    <property type="entry name" value="PfkB_dom"/>
</dbReference>
<feature type="domain" description="Carbohydrate kinase PfkB" evidence="3">
    <location>
        <begin position="13"/>
        <end position="316"/>
    </location>
</feature>
<dbReference type="PROSITE" id="PS00583">
    <property type="entry name" value="PFKB_KINASES_1"/>
    <property type="match status" value="1"/>
</dbReference>
<comment type="caution">
    <text evidence="4">The sequence shown here is derived from an EMBL/GenBank/DDBJ whole genome shotgun (WGS) entry which is preliminary data.</text>
</comment>
<dbReference type="SUPFAM" id="SSF53613">
    <property type="entry name" value="Ribokinase-like"/>
    <property type="match status" value="1"/>
</dbReference>
<evidence type="ECO:0000256" key="1">
    <source>
        <dbReference type="ARBA" id="ARBA00022679"/>
    </source>
</evidence>
<dbReference type="InterPro" id="IPR011913">
    <property type="entry name" value="RfaE_dom_I"/>
</dbReference>
<dbReference type="GO" id="GO:0033785">
    <property type="term" value="F:heptose 7-phosphate kinase activity"/>
    <property type="evidence" value="ECO:0007669"/>
    <property type="project" value="TreeGrafter"/>
</dbReference>
<sequence length="324" mass="34589">MADLLKEAREKPVVVLGDVMLDEFVHCMKEDSPEPPGLKLWVTNTEYRLGGAANVALNIARLGGRALLVGVTGDDENAKMLRHKLVEQGRYTIEAFLVIDPSRPTTVKTRFLSGGVAHLRVDREKREFISGPVEKQLKVQLAGAIDEVLGSPGSLIVSDYQKGVVTGGSGSLFQHVLHSRVPVYVDPKYRPAEFYRGVDVITPNLKEASELVGRTLDTPQEIEEAGPELLKATVSKAVLVTQGEDGMTLFGSSEDPLHIPAIPVKEADTVGAGDTVISTLALMRAVGATFAEAAIIANAAAGIVVSKVGTATCSPEELLAQFVK</sequence>
<evidence type="ECO:0000259" key="3">
    <source>
        <dbReference type="Pfam" id="PF00294"/>
    </source>
</evidence>
<dbReference type="Gene3D" id="3.40.1190.20">
    <property type="match status" value="1"/>
</dbReference>
<dbReference type="PANTHER" id="PTHR46969">
    <property type="entry name" value="BIFUNCTIONAL PROTEIN HLDE"/>
    <property type="match status" value="1"/>
</dbReference>
<accession>A0A1F6ECK8</accession>